<dbReference type="Proteomes" id="UP000796104">
    <property type="component" value="Unassembled WGS sequence"/>
</dbReference>
<name>A0AAX2UPN8_AERVE</name>
<feature type="chain" id="PRO_5043768921" description="DUF4410 domain-containing protein" evidence="1">
    <location>
        <begin position="21"/>
        <end position="158"/>
    </location>
</feature>
<feature type="signal peptide" evidence="1">
    <location>
        <begin position="1"/>
        <end position="20"/>
    </location>
</feature>
<evidence type="ECO:0000256" key="1">
    <source>
        <dbReference type="SAM" id="SignalP"/>
    </source>
</evidence>
<dbReference type="RefSeq" id="WP_139495344.1">
    <property type="nucleotide sequence ID" value="NZ_CAWORL010000019.1"/>
</dbReference>
<accession>A0AAX2UPN8</accession>
<evidence type="ECO:0000313" key="3">
    <source>
        <dbReference type="Proteomes" id="UP000796104"/>
    </source>
</evidence>
<dbReference type="AlphaFoldDB" id="A0AAX2UPN8"/>
<dbReference type="PROSITE" id="PS51257">
    <property type="entry name" value="PROKAR_LIPOPROTEIN"/>
    <property type="match status" value="1"/>
</dbReference>
<evidence type="ECO:0008006" key="4">
    <source>
        <dbReference type="Google" id="ProtNLM"/>
    </source>
</evidence>
<reference evidence="2" key="1">
    <citation type="submission" date="2017-10" db="EMBL/GenBank/DDBJ databases">
        <authorList>
            <person name="Colston S.M."/>
            <person name="Graf J."/>
        </authorList>
    </citation>
    <scope>NUCLEOTIDE SEQUENCE</scope>
    <source>
        <strain evidence="2">BAQ071013-135</strain>
    </source>
</reference>
<organism evidence="2 3">
    <name type="scientific">Aeromonas veronii</name>
    <dbReference type="NCBI Taxonomy" id="654"/>
    <lineage>
        <taxon>Bacteria</taxon>
        <taxon>Pseudomonadati</taxon>
        <taxon>Pseudomonadota</taxon>
        <taxon>Gammaproteobacteria</taxon>
        <taxon>Aeromonadales</taxon>
        <taxon>Aeromonadaceae</taxon>
        <taxon>Aeromonas</taxon>
    </lineage>
</organism>
<proteinExistence type="predicted"/>
<reference evidence="2" key="2">
    <citation type="journal article" date="2019" name="PLoS ONE">
        <title>Identification and characterization of putative Aeromonas spp. T3SS effectors.</title>
        <authorList>
            <person name="Rangel L.T."/>
            <person name="Marden J."/>
            <person name="Colston S."/>
            <person name="Setubal J.C."/>
            <person name="Graf J."/>
            <person name="Gogarten J.P."/>
        </authorList>
    </citation>
    <scope>NUCLEOTIDE SEQUENCE</scope>
    <source>
        <strain evidence="2">BAQ071013-135</strain>
    </source>
</reference>
<dbReference type="EMBL" id="PDXJ01000026">
    <property type="protein sequence ID" value="TND51912.1"/>
    <property type="molecule type" value="Genomic_DNA"/>
</dbReference>
<gene>
    <name evidence="2" type="ORF">CF123_18765</name>
</gene>
<sequence>MKVRVLFLAVAVALGVTGCAANGQQGGQEQGQTVSRPEVQIKASSDRVKSELVGRLTKAGFDLEDEGQFKLTFSKPITDLKRIMSLTLQGVSSSASKRDIIDFTVTENSGETTVIATQFVGLENAFGKQLKFEEKYQNEAHESIQNSLEKMKKEMEKS</sequence>
<evidence type="ECO:0000313" key="2">
    <source>
        <dbReference type="EMBL" id="TND51912.1"/>
    </source>
</evidence>
<comment type="caution">
    <text evidence="2">The sequence shown here is derived from an EMBL/GenBank/DDBJ whole genome shotgun (WGS) entry which is preliminary data.</text>
</comment>
<keyword evidence="1" id="KW-0732">Signal</keyword>
<protein>
    <recommendedName>
        <fullName evidence="4">DUF4410 domain-containing protein</fullName>
    </recommendedName>
</protein>